<dbReference type="Proteomes" id="UP000067626">
    <property type="component" value="Chromosome"/>
</dbReference>
<protein>
    <submittedName>
        <fullName evidence="2">Uncharacterized protein</fullName>
    </submittedName>
</protein>
<feature type="compositionally biased region" description="Basic and acidic residues" evidence="1">
    <location>
        <begin position="270"/>
        <end position="290"/>
    </location>
</feature>
<dbReference type="STRING" id="52.CMC5_060860"/>
<evidence type="ECO:0000313" key="3">
    <source>
        <dbReference type="Proteomes" id="UP000067626"/>
    </source>
</evidence>
<reference evidence="2 3" key="1">
    <citation type="submission" date="2015-07" db="EMBL/GenBank/DDBJ databases">
        <title>Genome analysis of myxobacterium Chondromyces crocatus Cm c5 reveals a high potential for natural compound synthesis and the genetic basis for the loss of fruiting body formation.</title>
        <authorList>
            <person name="Zaburannyi N."/>
            <person name="Bunk B."/>
            <person name="Maier J."/>
            <person name="Overmann J."/>
            <person name="Mueller R."/>
        </authorList>
    </citation>
    <scope>NUCLEOTIDE SEQUENCE [LARGE SCALE GENOMIC DNA]</scope>
    <source>
        <strain evidence="2 3">Cm c5</strain>
    </source>
</reference>
<dbReference type="EMBL" id="CP012159">
    <property type="protein sequence ID" value="AKT41865.1"/>
    <property type="molecule type" value="Genomic_DNA"/>
</dbReference>
<evidence type="ECO:0000256" key="1">
    <source>
        <dbReference type="SAM" id="MobiDB-lite"/>
    </source>
</evidence>
<dbReference type="RefSeq" id="WP_050433577.1">
    <property type="nucleotide sequence ID" value="NZ_CP012159.1"/>
</dbReference>
<evidence type="ECO:0000313" key="2">
    <source>
        <dbReference type="EMBL" id="AKT41865.1"/>
    </source>
</evidence>
<organism evidence="2 3">
    <name type="scientific">Chondromyces crocatus</name>
    <dbReference type="NCBI Taxonomy" id="52"/>
    <lineage>
        <taxon>Bacteria</taxon>
        <taxon>Pseudomonadati</taxon>
        <taxon>Myxococcota</taxon>
        <taxon>Polyangia</taxon>
        <taxon>Polyangiales</taxon>
        <taxon>Polyangiaceae</taxon>
        <taxon>Chondromyces</taxon>
    </lineage>
</organism>
<keyword evidence="3" id="KW-1185">Reference proteome</keyword>
<sequence>MSFDPSTLSAQAKASYIAVGKHYSSHDTVAQANATLAALGKHGAALVDHGFSAADGDLLAVARDALISGEVTRTGQMGVMRQDRLAYGDALQEAKAQRESARAVLLAVMTVLRAAGAAEEVQRRVTTTLGQTSRVPKGRGEAMLLHAHLGLLLATFEVPDVAAAAASRGGPGVALGLGAAMTKLSAGLEQRPARRGPIEETEYLNLLDGIVVTLARQARRAARNAGRALGTPVVRQAFALRFLDGPPKRKGGVKPPRGAMEAMSGALAQEKVEDGRKSGEMAASTRREAEAAGVSAPVSRRETVSMETSSEPA</sequence>
<feature type="region of interest" description="Disordered" evidence="1">
    <location>
        <begin position="245"/>
        <end position="313"/>
    </location>
</feature>
<dbReference type="KEGG" id="ccro:CMC5_060860"/>
<name>A0A0K1ELT3_CHOCO</name>
<dbReference type="OrthoDB" id="5504595at2"/>
<gene>
    <name evidence="2" type="ORF">CMC5_060860</name>
</gene>
<proteinExistence type="predicted"/>
<accession>A0A0K1ELT3</accession>
<dbReference type="AlphaFoldDB" id="A0A0K1ELT3"/>